<dbReference type="OrthoDB" id="2380880at2"/>
<feature type="transmembrane region" description="Helical" evidence="1">
    <location>
        <begin position="145"/>
        <end position="166"/>
    </location>
</feature>
<feature type="transmembrane region" description="Helical" evidence="1">
    <location>
        <begin position="227"/>
        <end position="245"/>
    </location>
</feature>
<feature type="transmembrane region" description="Helical" evidence="1">
    <location>
        <begin position="92"/>
        <end position="112"/>
    </location>
</feature>
<reference evidence="2 3" key="1">
    <citation type="submission" date="2013-03" db="EMBL/GenBank/DDBJ databases">
        <title>Assembly of a new bacterial strain Brevibacillus borstelensis AK1.</title>
        <authorList>
            <person name="Rajan I."/>
            <person name="PoliReddy D."/>
            <person name="Sugumar T."/>
            <person name="Rathinam K."/>
            <person name="Alqarawi S."/>
            <person name="Khalil A.B."/>
            <person name="Sivakumar N."/>
        </authorList>
    </citation>
    <scope>NUCLEOTIDE SEQUENCE [LARGE SCALE GENOMIC DNA]</scope>
    <source>
        <strain evidence="2 3">AK1</strain>
    </source>
</reference>
<feature type="transmembrane region" description="Helical" evidence="1">
    <location>
        <begin position="197"/>
        <end position="215"/>
    </location>
</feature>
<evidence type="ECO:0000313" key="3">
    <source>
        <dbReference type="Proteomes" id="UP000012081"/>
    </source>
</evidence>
<name>M8E5H6_9BACL</name>
<protein>
    <recommendedName>
        <fullName evidence="4">DUF2157 domain-containing protein</fullName>
    </recommendedName>
</protein>
<feature type="transmembrane region" description="Helical" evidence="1">
    <location>
        <begin position="281"/>
        <end position="304"/>
    </location>
</feature>
<keyword evidence="3" id="KW-1185">Reference proteome</keyword>
<evidence type="ECO:0000256" key="1">
    <source>
        <dbReference type="SAM" id="Phobius"/>
    </source>
</evidence>
<gene>
    <name evidence="2" type="ORF">I532_20446</name>
</gene>
<sequence length="310" mass="34559">MDDQRKRVIISEIENWRRNHLLPEHYCIFLLNLYTEGDRPQSSEMARKGSGGSIASGYGQVAATSQGAVARGTKATAPYVSGSAAPISGKMILSWLIGAFLIAGIILLAFHFNRFTPLMQIAIFACFSLICYILAFAFRKSSPLVTHLLLGLSFVVLLLGGFYMIHELGGPLSVMLIYLSIISILLCISAFLFGFPYLLYCGVLALALVYGVATVDRVGDGYTWWRSELYWVPIAGLMVGLGFLVHQNYPKWAGVFAICGMIAFFGAEVQSLYIPTARQDLIQLLLFIKVFLSSAFFFFTRGYWYQWLRL</sequence>
<comment type="caution">
    <text evidence="2">The sequence shown here is derived from an EMBL/GenBank/DDBJ whole genome shotgun (WGS) entry which is preliminary data.</text>
</comment>
<evidence type="ECO:0008006" key="4">
    <source>
        <dbReference type="Google" id="ProtNLM"/>
    </source>
</evidence>
<proteinExistence type="predicted"/>
<dbReference type="Proteomes" id="UP000012081">
    <property type="component" value="Unassembled WGS sequence"/>
</dbReference>
<keyword evidence="1" id="KW-0472">Membrane</keyword>
<dbReference type="PATRIC" id="fig|1300222.3.peg.4300"/>
<evidence type="ECO:0000313" key="2">
    <source>
        <dbReference type="EMBL" id="EMT50720.1"/>
    </source>
</evidence>
<feature type="transmembrane region" description="Helical" evidence="1">
    <location>
        <begin position="172"/>
        <end position="192"/>
    </location>
</feature>
<dbReference type="AlphaFoldDB" id="M8E5H6"/>
<dbReference type="EMBL" id="APBN01000012">
    <property type="protein sequence ID" value="EMT50720.1"/>
    <property type="molecule type" value="Genomic_DNA"/>
</dbReference>
<keyword evidence="1" id="KW-1133">Transmembrane helix</keyword>
<organism evidence="2 3">
    <name type="scientific">Brevibacillus borstelensis AK1</name>
    <dbReference type="NCBI Taxonomy" id="1300222"/>
    <lineage>
        <taxon>Bacteria</taxon>
        <taxon>Bacillati</taxon>
        <taxon>Bacillota</taxon>
        <taxon>Bacilli</taxon>
        <taxon>Bacillales</taxon>
        <taxon>Paenibacillaceae</taxon>
        <taxon>Brevibacillus</taxon>
    </lineage>
</organism>
<keyword evidence="1" id="KW-0812">Transmembrane</keyword>
<feature type="transmembrane region" description="Helical" evidence="1">
    <location>
        <begin position="252"/>
        <end position="275"/>
    </location>
</feature>
<accession>M8E5H6</accession>
<dbReference type="STRING" id="1300222.I532_20446"/>
<feature type="transmembrane region" description="Helical" evidence="1">
    <location>
        <begin position="118"/>
        <end position="138"/>
    </location>
</feature>
<dbReference type="RefSeq" id="WP_003390592.1">
    <property type="nucleotide sequence ID" value="NZ_APBN01000012.1"/>
</dbReference>